<proteinExistence type="inferred from homology"/>
<dbReference type="InterPro" id="IPR017972">
    <property type="entry name" value="Cyt_P450_CS"/>
</dbReference>
<evidence type="ECO:0000256" key="2">
    <source>
        <dbReference type="ARBA" id="ARBA00010617"/>
    </source>
</evidence>
<evidence type="ECO:0000313" key="8">
    <source>
        <dbReference type="EMBL" id="KAF9482443.1"/>
    </source>
</evidence>
<dbReference type="SUPFAM" id="SSF48264">
    <property type="entry name" value="Cytochrome P450"/>
    <property type="match status" value="1"/>
</dbReference>
<evidence type="ECO:0000313" key="9">
    <source>
        <dbReference type="Proteomes" id="UP000807469"/>
    </source>
</evidence>
<dbReference type="InterPro" id="IPR036396">
    <property type="entry name" value="Cyt_P450_sf"/>
</dbReference>
<dbReference type="CDD" id="cd11041">
    <property type="entry name" value="CYP503A1-like"/>
    <property type="match status" value="1"/>
</dbReference>
<dbReference type="PROSITE" id="PS00086">
    <property type="entry name" value="CYTOCHROME_P450"/>
    <property type="match status" value="1"/>
</dbReference>
<evidence type="ECO:0000256" key="5">
    <source>
        <dbReference type="ARBA" id="ARBA00023004"/>
    </source>
</evidence>
<dbReference type="EMBL" id="MU155165">
    <property type="protein sequence ID" value="KAF9482443.1"/>
    <property type="molecule type" value="Genomic_DNA"/>
</dbReference>
<evidence type="ECO:0000256" key="7">
    <source>
        <dbReference type="RuleBase" id="RU000461"/>
    </source>
</evidence>
<dbReference type="InterPro" id="IPR002403">
    <property type="entry name" value="Cyt_P450_E_grp-IV"/>
</dbReference>
<dbReference type="GO" id="GO:0005506">
    <property type="term" value="F:iron ion binding"/>
    <property type="evidence" value="ECO:0007669"/>
    <property type="project" value="InterPro"/>
</dbReference>
<dbReference type="PANTHER" id="PTHR46206">
    <property type="entry name" value="CYTOCHROME P450"/>
    <property type="match status" value="1"/>
</dbReference>
<protein>
    <submittedName>
        <fullName evidence="8">Cytochrome P450</fullName>
    </submittedName>
</protein>
<dbReference type="GO" id="GO:0020037">
    <property type="term" value="F:heme binding"/>
    <property type="evidence" value="ECO:0007669"/>
    <property type="project" value="InterPro"/>
</dbReference>
<dbReference type="GO" id="GO:0016705">
    <property type="term" value="F:oxidoreductase activity, acting on paired donors, with incorporation or reduction of molecular oxygen"/>
    <property type="evidence" value="ECO:0007669"/>
    <property type="project" value="InterPro"/>
</dbReference>
<evidence type="ECO:0000256" key="4">
    <source>
        <dbReference type="ARBA" id="ARBA00023002"/>
    </source>
</evidence>
<evidence type="ECO:0000256" key="6">
    <source>
        <dbReference type="PIRSR" id="PIRSR602403-1"/>
    </source>
</evidence>
<keyword evidence="4 7" id="KW-0560">Oxidoreductase</keyword>
<comment type="similarity">
    <text evidence="2 7">Belongs to the cytochrome P450 family.</text>
</comment>
<dbReference type="GO" id="GO:0004497">
    <property type="term" value="F:monooxygenase activity"/>
    <property type="evidence" value="ECO:0007669"/>
    <property type="project" value="UniProtKB-KW"/>
</dbReference>
<sequence length="524" mass="59777">MTCFKRRLGNTKTYLCVSPTTTRFIPFSMQDIPTYTLPTIGVLLVGYAISKWLNSATYQLRHIPTVGPSGPISSYLGAIKYFQHGQDIVREGYEKHYPGLFKVPTMGRWMVVATGPQSVEDIRRASDDQLSFIEALIQSDYTFGPENLRKPFHVAAIRSSLTRNLSVRFEDLKDEIFEAFPSLIPVQKEWVKIPAYRTMMKTVCMTSNRLFVGLPLCRDPGFRELNEQFTIDVIKAAWTINMFPTILKPIIGNILTNVPKSIKRGIQYAGPLIQERLEKEDEYGPDWPERPNDMISWLLQQAQTPEDRNVRSIVLRLLSVNFAAIHTTSMAFTHILYYLAANPQYVAPMREEVESIVASDGWTKVSMAKMRKLDSFIKESQRMNVSAMNLAREALQDFTFSNGITIPAGTQVAVATNPTHMDKINYENPEKFDGFRYAEMREEDGESLKHQSVALTNDYFVFGTGRHACPGRFFAVNELKAMLIHVLLTYDVKMPNDGPRPQDFWFQGNCVPNLTAEVMFRKRV</sequence>
<keyword evidence="7" id="KW-0503">Monooxygenase</keyword>
<dbReference type="PRINTS" id="PR00465">
    <property type="entry name" value="EP450IV"/>
</dbReference>
<name>A0A9P5Z891_9AGAR</name>
<keyword evidence="5 6" id="KW-0408">Iron</keyword>
<organism evidence="8 9">
    <name type="scientific">Pholiota conissans</name>
    <dbReference type="NCBI Taxonomy" id="109636"/>
    <lineage>
        <taxon>Eukaryota</taxon>
        <taxon>Fungi</taxon>
        <taxon>Dikarya</taxon>
        <taxon>Basidiomycota</taxon>
        <taxon>Agaricomycotina</taxon>
        <taxon>Agaricomycetes</taxon>
        <taxon>Agaricomycetidae</taxon>
        <taxon>Agaricales</taxon>
        <taxon>Agaricineae</taxon>
        <taxon>Strophariaceae</taxon>
        <taxon>Pholiota</taxon>
    </lineage>
</organism>
<dbReference type="Proteomes" id="UP000807469">
    <property type="component" value="Unassembled WGS sequence"/>
</dbReference>
<dbReference type="OrthoDB" id="1844152at2759"/>
<comment type="caution">
    <text evidence="8">The sequence shown here is derived from an EMBL/GenBank/DDBJ whole genome shotgun (WGS) entry which is preliminary data.</text>
</comment>
<keyword evidence="9" id="KW-1185">Reference proteome</keyword>
<gene>
    <name evidence="8" type="ORF">BDN70DRAFT_829099</name>
</gene>
<evidence type="ECO:0000256" key="1">
    <source>
        <dbReference type="ARBA" id="ARBA00001971"/>
    </source>
</evidence>
<feature type="binding site" description="axial binding residue" evidence="6">
    <location>
        <position position="469"/>
    </location>
    <ligand>
        <name>heme</name>
        <dbReference type="ChEBI" id="CHEBI:30413"/>
    </ligand>
    <ligandPart>
        <name>Fe</name>
        <dbReference type="ChEBI" id="CHEBI:18248"/>
    </ligandPart>
</feature>
<evidence type="ECO:0000256" key="3">
    <source>
        <dbReference type="ARBA" id="ARBA00022723"/>
    </source>
</evidence>
<reference evidence="8" key="1">
    <citation type="submission" date="2020-11" db="EMBL/GenBank/DDBJ databases">
        <authorList>
            <consortium name="DOE Joint Genome Institute"/>
            <person name="Ahrendt S."/>
            <person name="Riley R."/>
            <person name="Andreopoulos W."/>
            <person name="Labutti K."/>
            <person name="Pangilinan J."/>
            <person name="Ruiz-Duenas F.J."/>
            <person name="Barrasa J.M."/>
            <person name="Sanchez-Garcia M."/>
            <person name="Camarero S."/>
            <person name="Miyauchi S."/>
            <person name="Serrano A."/>
            <person name="Linde D."/>
            <person name="Babiker R."/>
            <person name="Drula E."/>
            <person name="Ayuso-Fernandez I."/>
            <person name="Pacheco R."/>
            <person name="Padilla G."/>
            <person name="Ferreira P."/>
            <person name="Barriuso J."/>
            <person name="Kellner H."/>
            <person name="Castanera R."/>
            <person name="Alfaro M."/>
            <person name="Ramirez L."/>
            <person name="Pisabarro A.G."/>
            <person name="Kuo A."/>
            <person name="Tritt A."/>
            <person name="Lipzen A."/>
            <person name="He G."/>
            <person name="Yan M."/>
            <person name="Ng V."/>
            <person name="Cullen D."/>
            <person name="Martin F."/>
            <person name="Rosso M.-N."/>
            <person name="Henrissat B."/>
            <person name="Hibbett D."/>
            <person name="Martinez A.T."/>
            <person name="Grigoriev I.V."/>
        </authorList>
    </citation>
    <scope>NUCLEOTIDE SEQUENCE</scope>
    <source>
        <strain evidence="8">CIRM-BRFM 674</strain>
    </source>
</reference>
<dbReference type="InterPro" id="IPR001128">
    <property type="entry name" value="Cyt_P450"/>
</dbReference>
<dbReference type="AlphaFoldDB" id="A0A9P5Z891"/>
<keyword evidence="3 6" id="KW-0479">Metal-binding</keyword>
<keyword evidence="6 7" id="KW-0349">Heme</keyword>
<dbReference type="Gene3D" id="1.10.630.10">
    <property type="entry name" value="Cytochrome P450"/>
    <property type="match status" value="1"/>
</dbReference>
<comment type="cofactor">
    <cofactor evidence="1 6">
        <name>heme</name>
        <dbReference type="ChEBI" id="CHEBI:30413"/>
    </cofactor>
</comment>
<accession>A0A9P5Z891</accession>
<dbReference type="Pfam" id="PF00067">
    <property type="entry name" value="p450"/>
    <property type="match status" value="1"/>
</dbReference>